<keyword evidence="3" id="KW-0255">Endonuclease</keyword>
<feature type="domain" description="Endonuclease/exonuclease/phosphatase" evidence="2">
    <location>
        <begin position="26"/>
        <end position="264"/>
    </location>
</feature>
<accession>A0A143YY61</accession>
<dbReference type="EMBL" id="FJNB01000011">
    <property type="protein sequence ID" value="CZQ98696.1"/>
    <property type="molecule type" value="Genomic_DNA"/>
</dbReference>
<protein>
    <submittedName>
        <fullName evidence="3">Endonuclease/exonuclease/phosphatase</fullName>
    </submittedName>
    <submittedName>
        <fullName evidence="4">Maltose 6'-phosphate phosphatase</fullName>
    </submittedName>
</protein>
<dbReference type="GO" id="GO:0004527">
    <property type="term" value="F:exonuclease activity"/>
    <property type="evidence" value="ECO:0007669"/>
    <property type="project" value="UniProtKB-KW"/>
</dbReference>
<dbReference type="InterPro" id="IPR051547">
    <property type="entry name" value="TDP2-like"/>
</dbReference>
<dbReference type="CDD" id="cd09079">
    <property type="entry name" value="RgfB-like"/>
    <property type="match status" value="1"/>
</dbReference>
<reference evidence="4 6" key="2">
    <citation type="submission" date="2016-10" db="EMBL/GenBank/DDBJ databases">
        <authorList>
            <person name="Varghese N."/>
            <person name="Submissions S."/>
        </authorList>
    </citation>
    <scope>NUCLEOTIDE SEQUENCE [LARGE SCALE GENOMIC DNA]</scope>
    <source>
        <strain evidence="4 6">DSM 22150</strain>
    </source>
</reference>
<proteinExistence type="predicted"/>
<dbReference type="Proteomes" id="UP000199280">
    <property type="component" value="Unassembled WGS sequence"/>
</dbReference>
<evidence type="ECO:0000313" key="4">
    <source>
        <dbReference type="EMBL" id="SEJ12037.1"/>
    </source>
</evidence>
<evidence type="ECO:0000259" key="2">
    <source>
        <dbReference type="Pfam" id="PF03372"/>
    </source>
</evidence>
<dbReference type="Gene3D" id="3.60.10.10">
    <property type="entry name" value="Endonuclease/exonuclease/phosphatase"/>
    <property type="match status" value="1"/>
</dbReference>
<dbReference type="SUPFAM" id="SSF56219">
    <property type="entry name" value="DNase I-like"/>
    <property type="match status" value="1"/>
</dbReference>
<sequence>MKLLTLNAYSWIDTDDDSVYAPLITDILENEYDAIALQEVNQLSNGPVINEPEGYHATQNEIPIKENNFAYFLVQALAEKGLAYQWSWVPCHVGYDVYDEGIALLSKAPIQSVEHVQLSASNDFESIHTRRALVLETESAAFVSVHLSWWKEEEENPFLREWASVETAVKNLRGKKPIYVMGDFNNPADVRNQGYDLITQTGWQDAYAVAAVREGSATVPPAIAGWEGNEVPLRIDYIFSDRPQAVESYEVKFDGKKLACVSDHYGVAVTYV</sequence>
<dbReference type="Proteomes" id="UP000076878">
    <property type="component" value="Unassembled WGS sequence"/>
</dbReference>
<keyword evidence="1" id="KW-0378">Hydrolase</keyword>
<evidence type="ECO:0000313" key="3">
    <source>
        <dbReference type="EMBL" id="CZQ98696.1"/>
    </source>
</evidence>
<dbReference type="InterPro" id="IPR005135">
    <property type="entry name" value="Endo/exonuclease/phosphatase"/>
</dbReference>
<dbReference type="Pfam" id="PF03372">
    <property type="entry name" value="Exo_endo_phos"/>
    <property type="match status" value="1"/>
</dbReference>
<dbReference type="EMBL" id="FNYT01000008">
    <property type="protein sequence ID" value="SEJ12037.1"/>
    <property type="molecule type" value="Genomic_DNA"/>
</dbReference>
<organism evidence="3 5">
    <name type="scientific">Trichococcus ilyis</name>
    <dbReference type="NCBI Taxonomy" id="640938"/>
    <lineage>
        <taxon>Bacteria</taxon>
        <taxon>Bacillati</taxon>
        <taxon>Bacillota</taxon>
        <taxon>Bacilli</taxon>
        <taxon>Lactobacillales</taxon>
        <taxon>Carnobacteriaceae</taxon>
        <taxon>Trichococcus</taxon>
    </lineage>
</organism>
<evidence type="ECO:0000256" key="1">
    <source>
        <dbReference type="ARBA" id="ARBA00022801"/>
    </source>
</evidence>
<dbReference type="PANTHER" id="PTHR15822">
    <property type="entry name" value="TRAF AND TNF RECEPTOR-ASSOCIATED PROTEIN"/>
    <property type="match status" value="1"/>
</dbReference>
<reference evidence="3 5" key="1">
    <citation type="submission" date="2016-02" db="EMBL/GenBank/DDBJ databases">
        <authorList>
            <person name="Wen L."/>
            <person name="He K."/>
            <person name="Yang H."/>
        </authorList>
    </citation>
    <scope>NUCLEOTIDE SEQUENCE [LARGE SCALE GENOMIC DNA]</scope>
    <source>
        <strain evidence="3">Trichococcus_R210</strain>
    </source>
</reference>
<evidence type="ECO:0000313" key="6">
    <source>
        <dbReference type="Proteomes" id="UP000199280"/>
    </source>
</evidence>
<evidence type="ECO:0000313" key="5">
    <source>
        <dbReference type="Proteomes" id="UP000076878"/>
    </source>
</evidence>
<gene>
    <name evidence="4" type="ORF">SAMN05216375_10814</name>
    <name evidence="3" type="ORF">TR210_1576</name>
</gene>
<dbReference type="RefSeq" id="WP_068622973.1">
    <property type="nucleotide sequence ID" value="NZ_FJNB01000011.1"/>
</dbReference>
<dbReference type="STRING" id="640938.TR210_1576"/>
<name>A0A143YY61_9LACT</name>
<keyword evidence="6" id="KW-1185">Reference proteome</keyword>
<keyword evidence="3" id="KW-0269">Exonuclease</keyword>
<dbReference type="AlphaFoldDB" id="A0A143YY61"/>
<dbReference type="PANTHER" id="PTHR15822:SF23">
    <property type="entry name" value="ENDONUCLEASE_EXONUCLEASE_PHOSPHATASE FAMILY PROTEIN"/>
    <property type="match status" value="1"/>
</dbReference>
<dbReference type="InterPro" id="IPR036691">
    <property type="entry name" value="Endo/exonu/phosph_ase_sf"/>
</dbReference>
<keyword evidence="3" id="KW-0540">Nuclease</keyword>
<dbReference type="GO" id="GO:0004519">
    <property type="term" value="F:endonuclease activity"/>
    <property type="evidence" value="ECO:0007669"/>
    <property type="project" value="UniProtKB-KW"/>
</dbReference>
<dbReference type="OrthoDB" id="9812537at2"/>